<gene>
    <name evidence="1" type="ORF">ACFSOY_09870</name>
</gene>
<proteinExistence type="predicted"/>
<dbReference type="RefSeq" id="WP_386046135.1">
    <property type="nucleotide sequence ID" value="NZ_JBHUIO010000005.1"/>
</dbReference>
<reference evidence="2" key="1">
    <citation type="journal article" date="2019" name="Int. J. Syst. Evol. Microbiol.">
        <title>The Global Catalogue of Microorganisms (GCM) 10K type strain sequencing project: providing services to taxonomists for standard genome sequencing and annotation.</title>
        <authorList>
            <consortium name="The Broad Institute Genomics Platform"/>
            <consortium name="The Broad Institute Genome Sequencing Center for Infectious Disease"/>
            <person name="Wu L."/>
            <person name="Ma J."/>
        </authorList>
    </citation>
    <scope>NUCLEOTIDE SEQUENCE [LARGE SCALE GENOMIC DNA]</scope>
    <source>
        <strain evidence="2">CGMCC 1.13574</strain>
    </source>
</reference>
<dbReference type="EMBL" id="JBHUIO010000005">
    <property type="protein sequence ID" value="MFD2170305.1"/>
    <property type="molecule type" value="Genomic_DNA"/>
</dbReference>
<keyword evidence="2" id="KW-1185">Reference proteome</keyword>
<sequence length="93" mass="10425">MIPTSYLRDVAQYTSDRVAKVVLNDSYEITQFDSKTVADDELAIRYLVPFGSVAAITKVDLRDAEDNVISTNAVYVPITTDHLMLQTIEIKEV</sequence>
<dbReference type="Proteomes" id="UP001597343">
    <property type="component" value="Unassembled WGS sequence"/>
</dbReference>
<protein>
    <submittedName>
        <fullName evidence="1">Ketopantoate hydroxymethyltransferase</fullName>
    </submittedName>
</protein>
<evidence type="ECO:0000313" key="1">
    <source>
        <dbReference type="EMBL" id="MFD2170305.1"/>
    </source>
</evidence>
<name>A0ABW4ZX24_9BACL</name>
<accession>A0ABW4ZX24</accession>
<comment type="caution">
    <text evidence="1">The sequence shown here is derived from an EMBL/GenBank/DDBJ whole genome shotgun (WGS) entry which is preliminary data.</text>
</comment>
<evidence type="ECO:0000313" key="2">
    <source>
        <dbReference type="Proteomes" id="UP001597343"/>
    </source>
</evidence>
<organism evidence="1 2">
    <name type="scientific">Tumebacillus lipolyticus</name>
    <dbReference type="NCBI Taxonomy" id="1280370"/>
    <lineage>
        <taxon>Bacteria</taxon>
        <taxon>Bacillati</taxon>
        <taxon>Bacillota</taxon>
        <taxon>Bacilli</taxon>
        <taxon>Bacillales</taxon>
        <taxon>Alicyclobacillaceae</taxon>
        <taxon>Tumebacillus</taxon>
    </lineage>
</organism>